<organism evidence="5 6">
    <name type="scientific">Lactuca sativa</name>
    <name type="common">Garden lettuce</name>
    <dbReference type="NCBI Taxonomy" id="4236"/>
    <lineage>
        <taxon>Eukaryota</taxon>
        <taxon>Viridiplantae</taxon>
        <taxon>Streptophyta</taxon>
        <taxon>Embryophyta</taxon>
        <taxon>Tracheophyta</taxon>
        <taxon>Spermatophyta</taxon>
        <taxon>Magnoliopsida</taxon>
        <taxon>eudicotyledons</taxon>
        <taxon>Gunneridae</taxon>
        <taxon>Pentapetalae</taxon>
        <taxon>asterids</taxon>
        <taxon>campanulids</taxon>
        <taxon>Asterales</taxon>
        <taxon>Asteraceae</taxon>
        <taxon>Cichorioideae</taxon>
        <taxon>Cichorieae</taxon>
        <taxon>Lactucinae</taxon>
        <taxon>Lactuca</taxon>
    </lineage>
</organism>
<dbReference type="Pfam" id="PF13041">
    <property type="entry name" value="PPR_2"/>
    <property type="match status" value="1"/>
</dbReference>
<dbReference type="PANTHER" id="PTHR47941">
    <property type="entry name" value="PENTATRICOPEPTIDE REPEAT-CONTAINING PROTEIN 3, MITOCHONDRIAL"/>
    <property type="match status" value="1"/>
</dbReference>
<proteinExistence type="inferred from homology"/>
<evidence type="ECO:0000313" key="5">
    <source>
        <dbReference type="EMBL" id="KAJ0184503.1"/>
    </source>
</evidence>
<dbReference type="Gene3D" id="1.25.40.10">
    <property type="entry name" value="Tetratricopeptide repeat domain"/>
    <property type="match status" value="1"/>
</dbReference>
<dbReference type="NCBIfam" id="TIGR00756">
    <property type="entry name" value="PPR"/>
    <property type="match status" value="3"/>
</dbReference>
<sequence>MPGVYDRFNKDLSNLLPDSGVYNALMNAFIRSRDINSATKLMDEMEANNLLHDNITFHTMFSGLMKSTGIDGVLELYHKMISRNFVPKSEMIVMLMNIFCKNHEVDDALGFWRYLIDKGYCPHSHAVDVLVRSLCSHGRVEEAFECSLQILERGRHLSLQEYSPHQVAWKASRSTATNYHTPTEYSPPTLKKRNIREEEDVERSPPPKWLSNVVVITIHHNYDPSGWCARSSLLSPQS</sequence>
<reference evidence="5 6" key="1">
    <citation type="journal article" date="2017" name="Nat. Commun.">
        <title>Genome assembly with in vitro proximity ligation data and whole-genome triplication in lettuce.</title>
        <authorList>
            <person name="Reyes-Chin-Wo S."/>
            <person name="Wang Z."/>
            <person name="Yang X."/>
            <person name="Kozik A."/>
            <person name="Arikit S."/>
            <person name="Song C."/>
            <person name="Xia L."/>
            <person name="Froenicke L."/>
            <person name="Lavelle D.O."/>
            <person name="Truco M.J."/>
            <person name="Xia R."/>
            <person name="Zhu S."/>
            <person name="Xu C."/>
            <person name="Xu H."/>
            <person name="Xu X."/>
            <person name="Cox K."/>
            <person name="Korf I."/>
            <person name="Meyers B.C."/>
            <person name="Michelmore R.W."/>
        </authorList>
    </citation>
    <scope>NUCLEOTIDE SEQUENCE [LARGE SCALE GENOMIC DNA]</scope>
    <source>
        <strain evidence="6">cv. Salinas</strain>
        <tissue evidence="5">Seedlings</tissue>
    </source>
</reference>
<protein>
    <recommendedName>
        <fullName evidence="7">Pentacotripeptide-repeat region of PRORP domain-containing protein</fullName>
    </recommendedName>
</protein>
<feature type="repeat" description="PPR" evidence="3">
    <location>
        <begin position="53"/>
        <end position="87"/>
    </location>
</feature>
<evidence type="ECO:0008006" key="7">
    <source>
        <dbReference type="Google" id="ProtNLM"/>
    </source>
</evidence>
<dbReference type="AlphaFoldDB" id="A0A9R1UCA0"/>
<keyword evidence="6" id="KW-1185">Reference proteome</keyword>
<dbReference type="Pfam" id="PF01535">
    <property type="entry name" value="PPR"/>
    <property type="match status" value="2"/>
</dbReference>
<gene>
    <name evidence="5" type="ORF">LSAT_V11C900491780</name>
</gene>
<dbReference type="PROSITE" id="PS51375">
    <property type="entry name" value="PPR"/>
    <property type="match status" value="2"/>
</dbReference>
<dbReference type="EMBL" id="NBSK02000009">
    <property type="protein sequence ID" value="KAJ0184503.1"/>
    <property type="molecule type" value="Genomic_DNA"/>
</dbReference>
<evidence type="ECO:0000256" key="4">
    <source>
        <dbReference type="SAM" id="MobiDB-lite"/>
    </source>
</evidence>
<accession>A0A9R1UCA0</accession>
<feature type="region of interest" description="Disordered" evidence="4">
    <location>
        <begin position="178"/>
        <end position="203"/>
    </location>
</feature>
<evidence type="ECO:0000256" key="3">
    <source>
        <dbReference type="PROSITE-ProRule" id="PRU00708"/>
    </source>
</evidence>
<evidence type="ECO:0000313" key="6">
    <source>
        <dbReference type="Proteomes" id="UP000235145"/>
    </source>
</evidence>
<dbReference type="InterPro" id="IPR002885">
    <property type="entry name" value="PPR_rpt"/>
</dbReference>
<comment type="caution">
    <text evidence="5">The sequence shown here is derived from an EMBL/GenBank/DDBJ whole genome shotgun (WGS) entry which is preliminary data.</text>
</comment>
<evidence type="ECO:0000256" key="1">
    <source>
        <dbReference type="ARBA" id="ARBA00007626"/>
    </source>
</evidence>
<name>A0A9R1UCA0_LACSA</name>
<evidence type="ECO:0000256" key="2">
    <source>
        <dbReference type="ARBA" id="ARBA00022737"/>
    </source>
</evidence>
<keyword evidence="2" id="KW-0677">Repeat</keyword>
<dbReference type="Proteomes" id="UP000235145">
    <property type="component" value="Unassembled WGS sequence"/>
</dbReference>
<comment type="similarity">
    <text evidence="1">Belongs to the PPR family. P subfamily.</text>
</comment>
<feature type="repeat" description="PPR" evidence="3">
    <location>
        <begin position="18"/>
        <end position="52"/>
    </location>
</feature>
<dbReference type="InterPro" id="IPR011990">
    <property type="entry name" value="TPR-like_helical_dom_sf"/>
</dbReference>